<dbReference type="InterPro" id="IPR020846">
    <property type="entry name" value="MFS_dom"/>
</dbReference>
<dbReference type="GO" id="GO:0005886">
    <property type="term" value="C:plasma membrane"/>
    <property type="evidence" value="ECO:0007669"/>
    <property type="project" value="UniProtKB-SubCell"/>
</dbReference>
<feature type="transmembrane region" description="Helical" evidence="6">
    <location>
        <begin position="241"/>
        <end position="260"/>
    </location>
</feature>
<keyword evidence="5 6" id="KW-0472">Membrane</keyword>
<evidence type="ECO:0000313" key="9">
    <source>
        <dbReference type="Proteomes" id="UP000294911"/>
    </source>
</evidence>
<name>A0A4R2Q3U1_9PSEU</name>
<evidence type="ECO:0000256" key="2">
    <source>
        <dbReference type="ARBA" id="ARBA00022448"/>
    </source>
</evidence>
<dbReference type="SUPFAM" id="SSF103473">
    <property type="entry name" value="MFS general substrate transporter"/>
    <property type="match status" value="1"/>
</dbReference>
<keyword evidence="4 6" id="KW-1133">Transmembrane helix</keyword>
<feature type="transmembrane region" description="Helical" evidence="6">
    <location>
        <begin position="182"/>
        <end position="202"/>
    </location>
</feature>
<protein>
    <submittedName>
        <fullName evidence="8">Putative MFS family arabinose efflux permease</fullName>
    </submittedName>
</protein>
<dbReference type="PRINTS" id="PR01035">
    <property type="entry name" value="TCRTETA"/>
</dbReference>
<comment type="caution">
    <text evidence="8">The sequence shown here is derived from an EMBL/GenBank/DDBJ whole genome shotgun (WGS) entry which is preliminary data.</text>
</comment>
<proteinExistence type="predicted"/>
<dbReference type="RefSeq" id="WP_132880689.1">
    <property type="nucleotide sequence ID" value="NZ_SLXQ01000022.1"/>
</dbReference>
<dbReference type="InterPro" id="IPR001958">
    <property type="entry name" value="Tet-R_TetA/multi-R_MdtG-like"/>
</dbReference>
<dbReference type="Pfam" id="PF07690">
    <property type="entry name" value="MFS_1"/>
    <property type="match status" value="1"/>
</dbReference>
<evidence type="ECO:0000256" key="5">
    <source>
        <dbReference type="ARBA" id="ARBA00023136"/>
    </source>
</evidence>
<dbReference type="Gene3D" id="1.20.1250.20">
    <property type="entry name" value="MFS general substrate transporter like domains"/>
    <property type="match status" value="1"/>
</dbReference>
<feature type="domain" description="Major facilitator superfamily (MFS) profile" evidence="7">
    <location>
        <begin position="29"/>
        <end position="409"/>
    </location>
</feature>
<dbReference type="AlphaFoldDB" id="A0A4R2Q3U1"/>
<feature type="transmembrane region" description="Helical" evidence="6">
    <location>
        <begin position="297"/>
        <end position="313"/>
    </location>
</feature>
<evidence type="ECO:0000256" key="4">
    <source>
        <dbReference type="ARBA" id="ARBA00022989"/>
    </source>
</evidence>
<sequence length="418" mass="42779">MSDQIAPDGSAEQDSAGQVRGGFRAYPREIWVLVAASFLIALGYGLVAPALPTFAVSFDVSITAASVVVSAFAFMRLAFAPASGRLVTRFGERPIYLIGILVVGLGSIACAFAVNYWQLLIFRALSGVGSTMFTVSAVGLLIRMAPEHLRGRVSGLWGTSFLLGNIAGPALGGGLVAVSLRAPFLCYGAALLVVTVLVWALLRHSTLAGRQDADTASALTLRAALRNRAYRAAMASNFSNGWTVIGVRVSLIPLFVTAVLQESESSSGIALAIFAVGNVVVLTIAGRLADTWGRKPLVLSGLALLAIGTVLLGQSGTLWFFFVASLVAGAGAGAVNPAQNATVADVLGSKARGGTVLAGYQMAADVGAILGPLLAGVVAEHLSYGAAFTLSAAVAAVAVLVWLPAPETLPAAAKASVR</sequence>
<accession>A0A4R2Q3U1</accession>
<dbReference type="InterPro" id="IPR005828">
    <property type="entry name" value="MFS_sugar_transport-like"/>
</dbReference>
<dbReference type="GO" id="GO:0022857">
    <property type="term" value="F:transmembrane transporter activity"/>
    <property type="evidence" value="ECO:0007669"/>
    <property type="project" value="InterPro"/>
</dbReference>
<evidence type="ECO:0000256" key="6">
    <source>
        <dbReference type="SAM" id="Phobius"/>
    </source>
</evidence>
<evidence type="ECO:0000313" key="8">
    <source>
        <dbReference type="EMBL" id="TCP43392.1"/>
    </source>
</evidence>
<comment type="subcellular location">
    <subcellularLocation>
        <location evidence="1">Cell membrane</location>
        <topology evidence="1">Multi-pass membrane protein</topology>
    </subcellularLocation>
</comment>
<feature type="transmembrane region" description="Helical" evidence="6">
    <location>
        <begin position="154"/>
        <end position="176"/>
    </location>
</feature>
<dbReference type="Proteomes" id="UP000294911">
    <property type="component" value="Unassembled WGS sequence"/>
</dbReference>
<feature type="transmembrane region" description="Helical" evidence="6">
    <location>
        <begin position="30"/>
        <end position="48"/>
    </location>
</feature>
<keyword evidence="9" id="KW-1185">Reference proteome</keyword>
<feature type="transmembrane region" description="Helical" evidence="6">
    <location>
        <begin position="384"/>
        <end position="405"/>
    </location>
</feature>
<gene>
    <name evidence="8" type="ORF">EV191_1226</name>
</gene>
<dbReference type="PANTHER" id="PTHR42718:SF9">
    <property type="entry name" value="MAJOR FACILITATOR SUPERFAMILY MULTIDRUG TRANSPORTER MFSC"/>
    <property type="match status" value="1"/>
</dbReference>
<feature type="transmembrane region" description="Helical" evidence="6">
    <location>
        <begin position="266"/>
        <end position="285"/>
    </location>
</feature>
<feature type="transmembrane region" description="Helical" evidence="6">
    <location>
        <begin position="357"/>
        <end position="378"/>
    </location>
</feature>
<dbReference type="EMBL" id="SLXQ01000022">
    <property type="protein sequence ID" value="TCP43392.1"/>
    <property type="molecule type" value="Genomic_DNA"/>
</dbReference>
<feature type="transmembrane region" description="Helical" evidence="6">
    <location>
        <begin position="54"/>
        <end position="74"/>
    </location>
</feature>
<dbReference type="Pfam" id="PF00083">
    <property type="entry name" value="Sugar_tr"/>
    <property type="match status" value="1"/>
</dbReference>
<reference evidence="8 9" key="1">
    <citation type="submission" date="2019-03" db="EMBL/GenBank/DDBJ databases">
        <title>Genomic Encyclopedia of Type Strains, Phase IV (KMG-IV): sequencing the most valuable type-strain genomes for metagenomic binning, comparative biology and taxonomic classification.</title>
        <authorList>
            <person name="Goeker M."/>
        </authorList>
    </citation>
    <scope>NUCLEOTIDE SEQUENCE [LARGE SCALE GENOMIC DNA]</scope>
    <source>
        <strain evidence="8 9">DSM 45765</strain>
    </source>
</reference>
<dbReference type="PANTHER" id="PTHR42718">
    <property type="entry name" value="MAJOR FACILITATOR SUPERFAMILY MULTIDRUG TRANSPORTER MFSC"/>
    <property type="match status" value="1"/>
</dbReference>
<dbReference type="Gene3D" id="1.20.1720.10">
    <property type="entry name" value="Multidrug resistance protein D"/>
    <property type="match status" value="1"/>
</dbReference>
<keyword evidence="3 6" id="KW-0812">Transmembrane</keyword>
<dbReference type="OrthoDB" id="9793283at2"/>
<dbReference type="PROSITE" id="PS50850">
    <property type="entry name" value="MFS"/>
    <property type="match status" value="1"/>
</dbReference>
<feature type="transmembrane region" description="Helical" evidence="6">
    <location>
        <begin position="120"/>
        <end position="142"/>
    </location>
</feature>
<dbReference type="InterPro" id="IPR036259">
    <property type="entry name" value="MFS_trans_sf"/>
</dbReference>
<feature type="transmembrane region" description="Helical" evidence="6">
    <location>
        <begin position="95"/>
        <end position="114"/>
    </location>
</feature>
<evidence type="ECO:0000256" key="1">
    <source>
        <dbReference type="ARBA" id="ARBA00004651"/>
    </source>
</evidence>
<keyword evidence="2" id="KW-0813">Transport</keyword>
<evidence type="ECO:0000259" key="7">
    <source>
        <dbReference type="PROSITE" id="PS50850"/>
    </source>
</evidence>
<dbReference type="CDD" id="cd17325">
    <property type="entry name" value="MFS_MdtG_SLC18_like"/>
    <property type="match status" value="1"/>
</dbReference>
<feature type="transmembrane region" description="Helical" evidence="6">
    <location>
        <begin position="319"/>
        <end position="336"/>
    </location>
</feature>
<evidence type="ECO:0000256" key="3">
    <source>
        <dbReference type="ARBA" id="ARBA00022692"/>
    </source>
</evidence>
<organism evidence="8 9">
    <name type="scientific">Tamaricihabitans halophyticus</name>
    <dbReference type="NCBI Taxonomy" id="1262583"/>
    <lineage>
        <taxon>Bacteria</taxon>
        <taxon>Bacillati</taxon>
        <taxon>Actinomycetota</taxon>
        <taxon>Actinomycetes</taxon>
        <taxon>Pseudonocardiales</taxon>
        <taxon>Pseudonocardiaceae</taxon>
        <taxon>Tamaricihabitans</taxon>
    </lineage>
</organism>
<dbReference type="InterPro" id="IPR011701">
    <property type="entry name" value="MFS"/>
</dbReference>